<sequence length="483" mass="53066">MIKGAIFDIDGTLLDSMPIWENVGARYLATLGIKAKPDLKERLDALSLPEGAIYMQKEYGLSVSAEDILEGVNQVVKDFYYKEAVMKPGAYALVKRLKENGVKLIIATATDKEMAKAALIRNGIWQDFMGMLTCEEAGAGKTSPKVFELARQKLGTKKEETWVFEDSLYAVKTATEAGFPVCSIYDTYSVGNAKEIQRLSNIYVRDFSEIGDYSFSNMKTVLTIAGSDSSGGAGIQADIKTLTVHKVYAMTCITALTAQNTVGITGIMPVPAEFFKKQMESIFTDIKPDAVKIGMIASKEQAEIIAEYLEKYSIKNVVADPVMISTSGTVLVEETTRKILYEKLYPKVSLLTPNIPETEFLSGIKITDKKTREEAAKVIADRWNCAVLSKGGHSEENADDLLYESFLQEEKKEKAVWFPEERIDNPNTHGTGCTLSSAVAANLAKGFPVEESVKKAKAYISGAIRAMLNLGQGNGPLNHMWDL</sequence>
<dbReference type="InterPro" id="IPR036412">
    <property type="entry name" value="HAD-like_sf"/>
</dbReference>
<dbReference type="PRINTS" id="PR00413">
    <property type="entry name" value="HADHALOGNASE"/>
</dbReference>
<dbReference type="GO" id="GO:0008902">
    <property type="term" value="F:hydroxymethylpyrimidine kinase activity"/>
    <property type="evidence" value="ECO:0007669"/>
    <property type="project" value="UniProtKB-EC"/>
</dbReference>
<dbReference type="GO" id="GO:0005524">
    <property type="term" value="F:ATP binding"/>
    <property type="evidence" value="ECO:0007669"/>
    <property type="project" value="UniProtKB-KW"/>
</dbReference>
<gene>
    <name evidence="17" type="primary">thiD</name>
    <name evidence="17" type="ORF">ERS852578_00740</name>
</gene>
<comment type="similarity">
    <text evidence="4">Belongs to the ThiD family.</text>
</comment>
<proteinExistence type="inferred from homology"/>
<evidence type="ECO:0000256" key="12">
    <source>
        <dbReference type="ARBA" id="ARBA00022977"/>
    </source>
</evidence>
<evidence type="ECO:0000256" key="14">
    <source>
        <dbReference type="ARBA" id="ARBA00042102"/>
    </source>
</evidence>
<evidence type="ECO:0000256" key="3">
    <source>
        <dbReference type="ARBA" id="ARBA00004769"/>
    </source>
</evidence>
<evidence type="ECO:0000256" key="11">
    <source>
        <dbReference type="ARBA" id="ARBA00022840"/>
    </source>
</evidence>
<comment type="catalytic activity">
    <reaction evidence="2">
        <text>4-amino-2-methyl-5-(phosphooxymethyl)pyrimidine + ATP = 4-amino-2-methyl-5-(diphosphooxymethyl)pyrimidine + ADP</text>
        <dbReference type="Rhea" id="RHEA:19893"/>
        <dbReference type="ChEBI" id="CHEBI:30616"/>
        <dbReference type="ChEBI" id="CHEBI:57841"/>
        <dbReference type="ChEBI" id="CHEBI:58354"/>
        <dbReference type="ChEBI" id="CHEBI:456216"/>
        <dbReference type="EC" id="2.7.4.7"/>
    </reaction>
</comment>
<dbReference type="SUPFAM" id="SSF56784">
    <property type="entry name" value="HAD-like"/>
    <property type="match status" value="1"/>
</dbReference>
<dbReference type="EC" id="2.7.1.49" evidence="5"/>
<comment type="catalytic activity">
    <reaction evidence="1">
        <text>4-amino-5-hydroxymethyl-2-methylpyrimidine + ATP = 4-amino-2-methyl-5-(phosphooxymethyl)pyrimidine + ADP + H(+)</text>
        <dbReference type="Rhea" id="RHEA:23096"/>
        <dbReference type="ChEBI" id="CHEBI:15378"/>
        <dbReference type="ChEBI" id="CHEBI:16892"/>
        <dbReference type="ChEBI" id="CHEBI:30616"/>
        <dbReference type="ChEBI" id="CHEBI:58354"/>
        <dbReference type="ChEBI" id="CHEBI:456216"/>
        <dbReference type="EC" id="2.7.1.49"/>
    </reaction>
</comment>
<dbReference type="InterPro" id="IPR023214">
    <property type="entry name" value="HAD_sf"/>
</dbReference>
<dbReference type="InterPro" id="IPR023198">
    <property type="entry name" value="PGP-like_dom2"/>
</dbReference>
<evidence type="ECO:0000256" key="1">
    <source>
        <dbReference type="ARBA" id="ARBA00000151"/>
    </source>
</evidence>
<dbReference type="PANTHER" id="PTHR20858:SF17">
    <property type="entry name" value="HYDROXYMETHYLPYRIMIDINE_PHOSPHOMETHYLPYRIMIDINE KINASE THI20-RELATED"/>
    <property type="match status" value="1"/>
</dbReference>
<evidence type="ECO:0000256" key="8">
    <source>
        <dbReference type="ARBA" id="ARBA00022679"/>
    </source>
</evidence>
<dbReference type="Gene3D" id="3.40.1190.20">
    <property type="match status" value="1"/>
</dbReference>
<dbReference type="InterPro" id="IPR004399">
    <property type="entry name" value="HMP/HMP-P_kinase_dom"/>
</dbReference>
<dbReference type="Pfam" id="PF00702">
    <property type="entry name" value="Hydrolase"/>
    <property type="match status" value="1"/>
</dbReference>
<dbReference type="GO" id="GO:0009228">
    <property type="term" value="P:thiamine biosynthetic process"/>
    <property type="evidence" value="ECO:0007669"/>
    <property type="project" value="UniProtKB-KW"/>
</dbReference>
<evidence type="ECO:0000256" key="7">
    <source>
        <dbReference type="ARBA" id="ARBA00019161"/>
    </source>
</evidence>
<dbReference type="AlphaFoldDB" id="A0A173S7P3"/>
<dbReference type="RefSeq" id="WP_022170390.1">
    <property type="nucleotide sequence ID" value="NZ_CAUDVV010000081.1"/>
</dbReference>
<dbReference type="Gene3D" id="3.40.50.1000">
    <property type="entry name" value="HAD superfamily/HAD-like"/>
    <property type="match status" value="1"/>
</dbReference>
<evidence type="ECO:0000256" key="15">
    <source>
        <dbReference type="ARBA" id="ARBA00043176"/>
    </source>
</evidence>
<comment type="pathway">
    <text evidence="3">Cofactor biosynthesis; thiamine diphosphate biosynthesis; 4-amino-2-methyl-5-diphosphomethylpyrimidine from 5-amino-1-(5-phospho-D-ribosyl)imidazole: step 3/3.</text>
</comment>
<dbReference type="PANTHER" id="PTHR20858">
    <property type="entry name" value="PHOSPHOMETHYLPYRIMIDINE KINASE"/>
    <property type="match status" value="1"/>
</dbReference>
<organism evidence="17 18">
    <name type="scientific">Anaerobutyricum hallii</name>
    <dbReference type="NCBI Taxonomy" id="39488"/>
    <lineage>
        <taxon>Bacteria</taxon>
        <taxon>Bacillati</taxon>
        <taxon>Bacillota</taxon>
        <taxon>Clostridia</taxon>
        <taxon>Lachnospirales</taxon>
        <taxon>Lachnospiraceae</taxon>
        <taxon>Anaerobutyricum</taxon>
    </lineage>
</organism>
<comment type="pathway">
    <text evidence="13">Cofactor biosynthesis; thiamine diphosphate biosynthesis; 4-amino-2-methyl-5-diphosphomethylpyrimidine from 5-amino-1-(5-phospho-D-ribosyl)imidazole: step 2/3.</text>
</comment>
<dbReference type="CDD" id="cd07505">
    <property type="entry name" value="HAD_BPGM-like"/>
    <property type="match status" value="1"/>
</dbReference>
<evidence type="ECO:0000256" key="13">
    <source>
        <dbReference type="ARBA" id="ARBA00037917"/>
    </source>
</evidence>
<dbReference type="InterPro" id="IPR006439">
    <property type="entry name" value="HAD-SF_hydro_IA"/>
</dbReference>
<evidence type="ECO:0000259" key="16">
    <source>
        <dbReference type="Pfam" id="PF08543"/>
    </source>
</evidence>
<evidence type="ECO:0000313" key="17">
    <source>
        <dbReference type="EMBL" id="CUM86504.1"/>
    </source>
</evidence>
<dbReference type="NCBIfam" id="TIGR01509">
    <property type="entry name" value="HAD-SF-IA-v3"/>
    <property type="match status" value="1"/>
</dbReference>
<dbReference type="GO" id="GO:0005829">
    <property type="term" value="C:cytosol"/>
    <property type="evidence" value="ECO:0007669"/>
    <property type="project" value="TreeGrafter"/>
</dbReference>
<dbReference type="OrthoDB" id="9810880at2"/>
<evidence type="ECO:0000256" key="10">
    <source>
        <dbReference type="ARBA" id="ARBA00022777"/>
    </source>
</evidence>
<dbReference type="Pfam" id="PF08543">
    <property type="entry name" value="Phos_pyr_kin"/>
    <property type="match status" value="1"/>
</dbReference>
<keyword evidence="11" id="KW-0067">ATP-binding</keyword>
<feature type="domain" description="Pyridoxamine kinase/Phosphomethylpyrimidine kinase" evidence="16">
    <location>
        <begin position="228"/>
        <end position="478"/>
    </location>
</feature>
<evidence type="ECO:0000256" key="5">
    <source>
        <dbReference type="ARBA" id="ARBA00012135"/>
    </source>
</evidence>
<dbReference type="CDD" id="cd01169">
    <property type="entry name" value="HMPP_kinase"/>
    <property type="match status" value="1"/>
</dbReference>
<evidence type="ECO:0000313" key="18">
    <source>
        <dbReference type="Proteomes" id="UP000095390"/>
    </source>
</evidence>
<protein>
    <recommendedName>
        <fullName evidence="7">Hydroxymethylpyrimidine/phosphomethylpyrimidine kinase</fullName>
        <ecNumber evidence="5">2.7.1.49</ecNumber>
        <ecNumber evidence="6">2.7.4.7</ecNumber>
    </recommendedName>
    <alternativeName>
        <fullName evidence="14">Hydroxymethylpyrimidine kinase</fullName>
    </alternativeName>
    <alternativeName>
        <fullName evidence="15">Hydroxymethylpyrimidine phosphate kinase</fullName>
    </alternativeName>
</protein>
<accession>A0A173S7P3</accession>
<dbReference type="EC" id="2.7.4.7" evidence="6"/>
<dbReference type="FunFam" id="3.40.1190.20:FF:000003">
    <property type="entry name" value="Phosphomethylpyrimidine kinase ThiD"/>
    <property type="match status" value="1"/>
</dbReference>
<keyword evidence="8 17" id="KW-0808">Transferase</keyword>
<dbReference type="SFLD" id="SFLDS00003">
    <property type="entry name" value="Haloacid_Dehalogenase"/>
    <property type="match status" value="1"/>
</dbReference>
<keyword evidence="10 17" id="KW-0418">Kinase</keyword>
<evidence type="ECO:0000256" key="6">
    <source>
        <dbReference type="ARBA" id="ARBA00012963"/>
    </source>
</evidence>
<evidence type="ECO:0000256" key="9">
    <source>
        <dbReference type="ARBA" id="ARBA00022741"/>
    </source>
</evidence>
<reference evidence="17 18" key="1">
    <citation type="submission" date="2015-09" db="EMBL/GenBank/DDBJ databases">
        <authorList>
            <consortium name="Pathogen Informatics"/>
        </authorList>
    </citation>
    <scope>NUCLEOTIDE SEQUENCE [LARGE SCALE GENOMIC DNA]</scope>
    <source>
        <strain evidence="17 18">2789STDY5834966</strain>
    </source>
</reference>
<dbReference type="SFLD" id="SFLDG01129">
    <property type="entry name" value="C1.5:_HAD__Beta-PGM__Phosphata"/>
    <property type="match status" value="1"/>
</dbReference>
<dbReference type="EMBL" id="CYYC01000006">
    <property type="protein sequence ID" value="CUM86504.1"/>
    <property type="molecule type" value="Genomic_DNA"/>
</dbReference>
<dbReference type="SUPFAM" id="SSF53613">
    <property type="entry name" value="Ribokinase-like"/>
    <property type="match status" value="1"/>
</dbReference>
<dbReference type="Proteomes" id="UP000095390">
    <property type="component" value="Unassembled WGS sequence"/>
</dbReference>
<keyword evidence="9" id="KW-0547">Nucleotide-binding</keyword>
<evidence type="ECO:0000256" key="4">
    <source>
        <dbReference type="ARBA" id="ARBA00009879"/>
    </source>
</evidence>
<dbReference type="InterPro" id="IPR029056">
    <property type="entry name" value="Ribokinase-like"/>
</dbReference>
<keyword evidence="12" id="KW-0784">Thiamine biosynthesis</keyword>
<dbReference type="NCBIfam" id="TIGR00097">
    <property type="entry name" value="HMP-P_kinase"/>
    <property type="match status" value="1"/>
</dbReference>
<dbReference type="GO" id="GO:0008972">
    <property type="term" value="F:phosphomethylpyrimidine kinase activity"/>
    <property type="evidence" value="ECO:0007669"/>
    <property type="project" value="UniProtKB-EC"/>
</dbReference>
<dbReference type="Gene3D" id="1.10.150.240">
    <property type="entry name" value="Putative phosphatase, domain 2"/>
    <property type="match status" value="1"/>
</dbReference>
<evidence type="ECO:0000256" key="2">
    <source>
        <dbReference type="ARBA" id="ARBA00000565"/>
    </source>
</evidence>
<name>A0A173S7P3_9FIRM</name>
<dbReference type="InterPro" id="IPR013749">
    <property type="entry name" value="PM/HMP-P_kinase-1"/>
</dbReference>